<keyword evidence="3" id="KW-1185">Reference proteome</keyword>
<dbReference type="EMBL" id="JBHSBI010000001">
    <property type="protein sequence ID" value="MFC4005809.1"/>
    <property type="molecule type" value="Genomic_DNA"/>
</dbReference>
<sequence length="41" mass="4522">MGKHEDPNSPKDKPFVPDEPTPDGHKKPQGQHAEDDDKGSK</sequence>
<reference evidence="3" key="1">
    <citation type="journal article" date="2019" name="Int. J. Syst. Evol. Microbiol.">
        <title>The Global Catalogue of Microorganisms (GCM) 10K type strain sequencing project: providing services to taxonomists for standard genome sequencing and annotation.</title>
        <authorList>
            <consortium name="The Broad Institute Genomics Platform"/>
            <consortium name="The Broad Institute Genome Sequencing Center for Infectious Disease"/>
            <person name="Wu L."/>
            <person name="Ma J."/>
        </authorList>
    </citation>
    <scope>NUCLEOTIDE SEQUENCE [LARGE SCALE GENOMIC DNA]</scope>
    <source>
        <strain evidence="3">TBRC 1276</strain>
    </source>
</reference>
<name>A0ABV8FY79_9ACTN</name>
<dbReference type="Proteomes" id="UP001595851">
    <property type="component" value="Unassembled WGS sequence"/>
</dbReference>
<protein>
    <submittedName>
        <fullName evidence="2">Uncharacterized protein</fullName>
    </submittedName>
</protein>
<evidence type="ECO:0000313" key="2">
    <source>
        <dbReference type="EMBL" id="MFC4005809.1"/>
    </source>
</evidence>
<proteinExistence type="predicted"/>
<accession>A0ABV8FY79</accession>
<gene>
    <name evidence="2" type="ORF">ACFOY2_01145</name>
</gene>
<feature type="region of interest" description="Disordered" evidence="1">
    <location>
        <begin position="1"/>
        <end position="41"/>
    </location>
</feature>
<comment type="caution">
    <text evidence="2">The sequence shown here is derived from an EMBL/GenBank/DDBJ whole genome shotgun (WGS) entry which is preliminary data.</text>
</comment>
<evidence type="ECO:0000313" key="3">
    <source>
        <dbReference type="Proteomes" id="UP001595851"/>
    </source>
</evidence>
<organism evidence="2 3">
    <name type="scientific">Nonomuraea purpurea</name>
    <dbReference type="NCBI Taxonomy" id="1849276"/>
    <lineage>
        <taxon>Bacteria</taxon>
        <taxon>Bacillati</taxon>
        <taxon>Actinomycetota</taxon>
        <taxon>Actinomycetes</taxon>
        <taxon>Streptosporangiales</taxon>
        <taxon>Streptosporangiaceae</taxon>
        <taxon>Nonomuraea</taxon>
    </lineage>
</organism>
<evidence type="ECO:0000256" key="1">
    <source>
        <dbReference type="SAM" id="MobiDB-lite"/>
    </source>
</evidence>
<dbReference type="RefSeq" id="WP_379525978.1">
    <property type="nucleotide sequence ID" value="NZ_JBHSBI010000001.1"/>
</dbReference>